<gene>
    <name evidence="4" type="ORF">SDRG_12843</name>
</gene>
<sequence length="709" mass="73302">MQASSNFGSGRGGSFGAPPAWTPPSPLEKAYYDTLFVLADEEKAGTLGGRSAVSFFSKSGLDKTVLREIWTIADARQTSQLLIGDFYVAMRLIAMAQQGQPATHQRFLELAQTPFTVAILQGVPPPAMPAPPAAGPSYAILDDEKAKYNGIFRQYDTDNDGFIQGHEAATLFQMSGLDRENLRTVWTLADRTSDGRLDVTEFYIAMHLIVCVTKRNMPLPPSIPYDMEQSLQSSANVNNATAPRTNSFGAPSEFGHPPPPRTNSFGQHASPSGFGSNAMPGGLTMQQPPSRTNSFGQPSPGGFGQPSPGGVTQPPSQGSFGQPQSQGSFGALTPGRTNSFGQQPPQGSFGQPSPEGSFGQPQGNFGALTPGRTNSFGQPNSGVSAGFGGAMPAPTAFGSNSGSNVNGHFGDSFGNSAHPPPSPAPSASSVTSASHFGSNAGLGMASSDSPLAGFGSSSRPTTEAPSHFGSSSKLPDFSDFNAVPTNAPTPDGPSMDAGFCAFDKVPSSSFGFPSPTPDTTPTASTFAAFPAPSNTFGDFGSPQSAPPTRQLSIVAEPPRRASVPVDTGFSSPNLDDQFSGLSLSTSASTSNPASSTTHAPAGVSASALASASALDASNHALHANVAALSQQQALLSLVVRIQALVAELVQLTMTRNERKKGPDPVVAASLQQLIDDERALIRSTSAALEQLEAKQVATKSHDPFGFASP</sequence>
<keyword evidence="5" id="KW-1185">Reference proteome</keyword>
<dbReference type="Gene3D" id="1.10.238.10">
    <property type="entry name" value="EF-hand"/>
    <property type="match status" value="2"/>
</dbReference>
<dbReference type="InParanoid" id="T0Q7D4"/>
<feature type="compositionally biased region" description="Low complexity" evidence="1">
    <location>
        <begin position="305"/>
        <end position="330"/>
    </location>
</feature>
<evidence type="ECO:0000259" key="3">
    <source>
        <dbReference type="PROSITE" id="PS50222"/>
    </source>
</evidence>
<dbReference type="GO" id="GO:0016197">
    <property type="term" value="P:endosomal transport"/>
    <property type="evidence" value="ECO:0007669"/>
    <property type="project" value="TreeGrafter"/>
</dbReference>
<dbReference type="PROSITE" id="PS50222">
    <property type="entry name" value="EF_HAND_2"/>
    <property type="match status" value="1"/>
</dbReference>
<dbReference type="SMART" id="SM00027">
    <property type="entry name" value="EH"/>
    <property type="match status" value="2"/>
</dbReference>
<dbReference type="PANTHER" id="PTHR11216:SF174">
    <property type="entry name" value="GH06923P"/>
    <property type="match status" value="1"/>
</dbReference>
<dbReference type="AlphaFoldDB" id="T0Q7D4"/>
<dbReference type="OrthoDB" id="524326at2759"/>
<feature type="region of interest" description="Disordered" evidence="1">
    <location>
        <begin position="1"/>
        <end position="21"/>
    </location>
</feature>
<feature type="compositionally biased region" description="Polar residues" evidence="1">
    <location>
        <begin position="371"/>
        <end position="383"/>
    </location>
</feature>
<dbReference type="GO" id="GO:0005886">
    <property type="term" value="C:plasma membrane"/>
    <property type="evidence" value="ECO:0007669"/>
    <property type="project" value="TreeGrafter"/>
</dbReference>
<feature type="compositionally biased region" description="Low complexity" evidence="1">
    <location>
        <begin position="339"/>
        <end position="359"/>
    </location>
</feature>
<evidence type="ECO:0000313" key="5">
    <source>
        <dbReference type="Proteomes" id="UP000030762"/>
    </source>
</evidence>
<dbReference type="VEuPathDB" id="FungiDB:SDRG_12843"/>
<dbReference type="Pfam" id="PF12763">
    <property type="entry name" value="EH"/>
    <property type="match status" value="2"/>
</dbReference>
<name>T0Q7D4_SAPDV</name>
<feature type="compositionally biased region" description="Polar residues" evidence="1">
    <location>
        <begin position="455"/>
        <end position="473"/>
    </location>
</feature>
<feature type="compositionally biased region" description="Polar residues" evidence="1">
    <location>
        <begin position="284"/>
        <end position="293"/>
    </location>
</feature>
<dbReference type="OMA" id="LREIWTI"/>
<dbReference type="GO" id="GO:0005509">
    <property type="term" value="F:calcium ion binding"/>
    <property type="evidence" value="ECO:0007669"/>
    <property type="project" value="InterPro"/>
</dbReference>
<protein>
    <recommendedName>
        <fullName evidence="6">Calmodulin</fullName>
    </recommendedName>
</protein>
<feature type="compositionally biased region" description="Polar residues" evidence="1">
    <location>
        <begin position="262"/>
        <end position="275"/>
    </location>
</feature>
<dbReference type="PROSITE" id="PS50031">
    <property type="entry name" value="EH"/>
    <property type="match status" value="2"/>
</dbReference>
<proteinExistence type="predicted"/>
<evidence type="ECO:0000259" key="2">
    <source>
        <dbReference type="PROSITE" id="PS50031"/>
    </source>
</evidence>
<reference evidence="4 5" key="1">
    <citation type="submission" date="2012-04" db="EMBL/GenBank/DDBJ databases">
        <title>The Genome Sequence of Saprolegnia declina VS20.</title>
        <authorList>
            <consortium name="The Broad Institute Genome Sequencing Platform"/>
            <person name="Russ C."/>
            <person name="Nusbaum C."/>
            <person name="Tyler B."/>
            <person name="van West P."/>
            <person name="Dieguez-Uribeondo J."/>
            <person name="de Bruijn I."/>
            <person name="Tripathy S."/>
            <person name="Jiang R."/>
            <person name="Young S.K."/>
            <person name="Zeng Q."/>
            <person name="Gargeya S."/>
            <person name="Fitzgerald M."/>
            <person name="Haas B."/>
            <person name="Abouelleil A."/>
            <person name="Alvarado L."/>
            <person name="Arachchi H.M."/>
            <person name="Berlin A."/>
            <person name="Chapman S.B."/>
            <person name="Goldberg J."/>
            <person name="Griggs A."/>
            <person name="Gujja S."/>
            <person name="Hansen M."/>
            <person name="Howarth C."/>
            <person name="Imamovic A."/>
            <person name="Larimer J."/>
            <person name="McCowen C."/>
            <person name="Montmayeur A."/>
            <person name="Murphy C."/>
            <person name="Neiman D."/>
            <person name="Pearson M."/>
            <person name="Priest M."/>
            <person name="Roberts A."/>
            <person name="Saif S."/>
            <person name="Shea T."/>
            <person name="Sisk P."/>
            <person name="Sykes S."/>
            <person name="Wortman J."/>
            <person name="Nusbaum C."/>
            <person name="Birren B."/>
        </authorList>
    </citation>
    <scope>NUCLEOTIDE SEQUENCE [LARGE SCALE GENOMIC DNA]</scope>
    <source>
        <strain evidence="4 5">VS20</strain>
    </source>
</reference>
<dbReference type="EMBL" id="JH767184">
    <property type="protein sequence ID" value="EQC29380.1"/>
    <property type="molecule type" value="Genomic_DNA"/>
</dbReference>
<dbReference type="GO" id="GO:0005737">
    <property type="term" value="C:cytoplasm"/>
    <property type="evidence" value="ECO:0007669"/>
    <property type="project" value="TreeGrafter"/>
</dbReference>
<dbReference type="RefSeq" id="XP_008617147.1">
    <property type="nucleotide sequence ID" value="XM_008618925.1"/>
</dbReference>
<dbReference type="InterPro" id="IPR002048">
    <property type="entry name" value="EF_hand_dom"/>
</dbReference>
<feature type="compositionally biased region" description="Polar residues" evidence="1">
    <location>
        <begin position="397"/>
        <end position="406"/>
    </location>
</feature>
<dbReference type="SMART" id="SM00054">
    <property type="entry name" value="EFh"/>
    <property type="match status" value="2"/>
</dbReference>
<feature type="compositionally biased region" description="Low complexity" evidence="1">
    <location>
        <begin position="579"/>
        <end position="600"/>
    </location>
</feature>
<dbReference type="InterPro" id="IPR000261">
    <property type="entry name" value="EH_dom"/>
</dbReference>
<dbReference type="Proteomes" id="UP000030762">
    <property type="component" value="Unassembled WGS sequence"/>
</dbReference>
<feature type="domain" description="EF-hand" evidence="3">
    <location>
        <begin position="143"/>
        <end position="178"/>
    </location>
</feature>
<evidence type="ECO:0000256" key="1">
    <source>
        <dbReference type="SAM" id="MobiDB-lite"/>
    </source>
</evidence>
<dbReference type="InterPro" id="IPR011992">
    <property type="entry name" value="EF-hand-dom_pair"/>
</dbReference>
<feature type="region of interest" description="Disordered" evidence="1">
    <location>
        <begin position="239"/>
        <end position="495"/>
    </location>
</feature>
<dbReference type="GO" id="GO:0006897">
    <property type="term" value="P:endocytosis"/>
    <property type="evidence" value="ECO:0007669"/>
    <property type="project" value="TreeGrafter"/>
</dbReference>
<dbReference type="eggNOG" id="KOG0998">
    <property type="taxonomic scope" value="Eukaryota"/>
</dbReference>
<evidence type="ECO:0008006" key="6">
    <source>
        <dbReference type="Google" id="ProtNLM"/>
    </source>
</evidence>
<dbReference type="CDD" id="cd00052">
    <property type="entry name" value="EH"/>
    <property type="match status" value="2"/>
</dbReference>
<feature type="compositionally biased region" description="Polar residues" evidence="1">
    <location>
        <begin position="239"/>
        <end position="249"/>
    </location>
</feature>
<dbReference type="PANTHER" id="PTHR11216">
    <property type="entry name" value="EH DOMAIN"/>
    <property type="match status" value="1"/>
</dbReference>
<feature type="domain" description="EH" evidence="2">
    <location>
        <begin position="28"/>
        <end position="134"/>
    </location>
</feature>
<feature type="compositionally biased region" description="Polar residues" evidence="1">
    <location>
        <begin position="541"/>
        <end position="551"/>
    </location>
</feature>
<accession>T0Q7D4</accession>
<organism evidence="4 5">
    <name type="scientific">Saprolegnia diclina (strain VS20)</name>
    <dbReference type="NCBI Taxonomy" id="1156394"/>
    <lineage>
        <taxon>Eukaryota</taxon>
        <taxon>Sar</taxon>
        <taxon>Stramenopiles</taxon>
        <taxon>Oomycota</taxon>
        <taxon>Saprolegniomycetes</taxon>
        <taxon>Saprolegniales</taxon>
        <taxon>Saprolegniaceae</taxon>
        <taxon>Saprolegnia</taxon>
    </lineage>
</organism>
<dbReference type="GeneID" id="19953570"/>
<feature type="domain" description="EH" evidence="2">
    <location>
        <begin position="144"/>
        <end position="224"/>
    </location>
</feature>
<dbReference type="STRING" id="1156394.T0Q7D4"/>
<feature type="compositionally biased region" description="Low complexity" evidence="1">
    <location>
        <begin position="425"/>
        <end position="434"/>
    </location>
</feature>
<evidence type="ECO:0000313" key="4">
    <source>
        <dbReference type="EMBL" id="EQC29380.1"/>
    </source>
</evidence>
<feature type="region of interest" description="Disordered" evidence="1">
    <location>
        <begin position="535"/>
        <end position="600"/>
    </location>
</feature>
<dbReference type="SUPFAM" id="SSF47473">
    <property type="entry name" value="EF-hand"/>
    <property type="match status" value="2"/>
</dbReference>